<dbReference type="InterPro" id="IPR036291">
    <property type="entry name" value="NAD(P)-bd_dom_sf"/>
</dbReference>
<evidence type="ECO:0000256" key="5">
    <source>
        <dbReference type="ARBA" id="ARBA00013213"/>
    </source>
</evidence>
<dbReference type="Pfam" id="PF03447">
    <property type="entry name" value="NAD_binding_3"/>
    <property type="match status" value="1"/>
</dbReference>
<dbReference type="EMBL" id="JBHLTG010000017">
    <property type="protein sequence ID" value="MFC0682726.1"/>
    <property type="molecule type" value="Genomic_DNA"/>
</dbReference>
<dbReference type="InterPro" id="IPR022697">
    <property type="entry name" value="HDH_short"/>
</dbReference>
<dbReference type="InterPro" id="IPR005106">
    <property type="entry name" value="Asp/hSer_DH_NAD-bd"/>
</dbReference>
<evidence type="ECO:0000256" key="6">
    <source>
        <dbReference type="ARBA" id="ARBA00022605"/>
    </source>
</evidence>
<evidence type="ECO:0000256" key="14">
    <source>
        <dbReference type="RuleBase" id="RU004171"/>
    </source>
</evidence>
<keyword evidence="9 13" id="KW-0560">Oxidoreductase</keyword>
<dbReference type="Proteomes" id="UP001589896">
    <property type="component" value="Unassembled WGS sequence"/>
</dbReference>
<comment type="pathway">
    <text evidence="3">Amino-acid biosynthesis; L-methionine biosynthesis via de novo pathway; L-homoserine from L-aspartate: step 3/3.</text>
</comment>
<dbReference type="PANTHER" id="PTHR43070">
    <property type="match status" value="1"/>
</dbReference>
<feature type="region of interest" description="Disordered" evidence="15">
    <location>
        <begin position="1"/>
        <end position="20"/>
    </location>
</feature>
<keyword evidence="7 13" id="KW-0791">Threonine biosynthesis</keyword>
<feature type="domain" description="Homoserine dehydrogenase catalytic" evidence="16">
    <location>
        <begin position="200"/>
        <end position="398"/>
    </location>
</feature>
<gene>
    <name evidence="18" type="ORF">ACFFGH_33260</name>
</gene>
<dbReference type="PIRSF" id="PIRSF036497">
    <property type="entry name" value="HDH_short"/>
    <property type="match status" value="1"/>
</dbReference>
<dbReference type="Gene3D" id="3.30.360.10">
    <property type="entry name" value="Dihydrodipicolinate Reductase, domain 2"/>
    <property type="match status" value="1"/>
</dbReference>
<keyword evidence="10 13" id="KW-0486">Methionine biosynthesis</keyword>
<name>A0ABV6S108_9GAMM</name>
<comment type="catalytic activity">
    <reaction evidence="11">
        <text>L-homoserine + NADP(+) = L-aspartate 4-semialdehyde + NADPH + H(+)</text>
        <dbReference type="Rhea" id="RHEA:15761"/>
        <dbReference type="ChEBI" id="CHEBI:15378"/>
        <dbReference type="ChEBI" id="CHEBI:57476"/>
        <dbReference type="ChEBI" id="CHEBI:57783"/>
        <dbReference type="ChEBI" id="CHEBI:58349"/>
        <dbReference type="ChEBI" id="CHEBI:537519"/>
        <dbReference type="EC" id="1.1.1.3"/>
    </reaction>
    <physiologicalReaction direction="right-to-left" evidence="11">
        <dbReference type="Rhea" id="RHEA:15763"/>
    </physiologicalReaction>
</comment>
<dbReference type="InterPro" id="IPR001342">
    <property type="entry name" value="HDH_cat"/>
</dbReference>
<evidence type="ECO:0000256" key="8">
    <source>
        <dbReference type="ARBA" id="ARBA00022857"/>
    </source>
</evidence>
<dbReference type="SUPFAM" id="SSF55347">
    <property type="entry name" value="Glyceraldehyde-3-phosphate dehydrogenase-like, C-terminal domain"/>
    <property type="match status" value="1"/>
</dbReference>
<comment type="cofactor">
    <cofactor evidence="1">
        <name>a metal cation</name>
        <dbReference type="ChEBI" id="CHEBI:25213"/>
    </cofactor>
</comment>
<evidence type="ECO:0000313" key="18">
    <source>
        <dbReference type="EMBL" id="MFC0682726.1"/>
    </source>
</evidence>
<keyword evidence="8 13" id="KW-0521">NADP</keyword>
<dbReference type="SUPFAM" id="SSF51735">
    <property type="entry name" value="NAD(P)-binding Rossmann-fold domains"/>
    <property type="match status" value="1"/>
</dbReference>
<evidence type="ECO:0000256" key="9">
    <source>
        <dbReference type="ARBA" id="ARBA00023002"/>
    </source>
</evidence>
<dbReference type="Pfam" id="PF00742">
    <property type="entry name" value="Homoserine_dh"/>
    <property type="match status" value="1"/>
</dbReference>
<feature type="domain" description="Aspartate/homoserine dehydrogenase NAD-binding" evidence="17">
    <location>
        <begin position="29"/>
        <end position="186"/>
    </location>
</feature>
<evidence type="ECO:0000256" key="11">
    <source>
        <dbReference type="ARBA" id="ARBA00048841"/>
    </source>
</evidence>
<comment type="catalytic activity">
    <reaction evidence="12">
        <text>L-homoserine + NAD(+) = L-aspartate 4-semialdehyde + NADH + H(+)</text>
        <dbReference type="Rhea" id="RHEA:15757"/>
        <dbReference type="ChEBI" id="CHEBI:15378"/>
        <dbReference type="ChEBI" id="CHEBI:57476"/>
        <dbReference type="ChEBI" id="CHEBI:57540"/>
        <dbReference type="ChEBI" id="CHEBI:57945"/>
        <dbReference type="ChEBI" id="CHEBI:537519"/>
        <dbReference type="EC" id="1.1.1.3"/>
    </reaction>
    <physiologicalReaction direction="right-to-left" evidence="12">
        <dbReference type="Rhea" id="RHEA:15759"/>
    </physiologicalReaction>
</comment>
<reference evidence="18 19" key="1">
    <citation type="submission" date="2024-09" db="EMBL/GenBank/DDBJ databases">
        <authorList>
            <person name="Sun Q."/>
            <person name="Mori K."/>
        </authorList>
    </citation>
    <scope>NUCLEOTIDE SEQUENCE [LARGE SCALE GENOMIC DNA]</scope>
    <source>
        <strain evidence="18 19">KCTC 23076</strain>
    </source>
</reference>
<dbReference type="InterPro" id="IPR011147">
    <property type="entry name" value="Bifunc_Aspkin/hSer_DH"/>
</dbReference>
<dbReference type="PROSITE" id="PS01042">
    <property type="entry name" value="HOMOSER_DHGENASE"/>
    <property type="match status" value="1"/>
</dbReference>
<protein>
    <recommendedName>
        <fullName evidence="5 13">Homoserine dehydrogenase</fullName>
        <shortName evidence="13">HDH</shortName>
        <ecNumber evidence="5 13">1.1.1.3</ecNumber>
    </recommendedName>
</protein>
<evidence type="ECO:0000256" key="7">
    <source>
        <dbReference type="ARBA" id="ARBA00022697"/>
    </source>
</evidence>
<dbReference type="InterPro" id="IPR019811">
    <property type="entry name" value="HDH_CS"/>
</dbReference>
<dbReference type="PANTHER" id="PTHR43070:SF5">
    <property type="entry name" value="HOMOSERINE DEHYDROGENASE"/>
    <property type="match status" value="1"/>
</dbReference>
<evidence type="ECO:0000256" key="1">
    <source>
        <dbReference type="ARBA" id="ARBA00001920"/>
    </source>
</evidence>
<evidence type="ECO:0000256" key="2">
    <source>
        <dbReference type="ARBA" id="ARBA00005056"/>
    </source>
</evidence>
<accession>A0ABV6S108</accession>
<organism evidence="18 19">
    <name type="scientific">Lysobacter korlensis</name>
    <dbReference type="NCBI Taxonomy" id="553636"/>
    <lineage>
        <taxon>Bacteria</taxon>
        <taxon>Pseudomonadati</taxon>
        <taxon>Pseudomonadota</taxon>
        <taxon>Gammaproteobacteria</taxon>
        <taxon>Lysobacterales</taxon>
        <taxon>Lysobacteraceae</taxon>
        <taxon>Lysobacter</taxon>
    </lineage>
</organism>
<evidence type="ECO:0000259" key="17">
    <source>
        <dbReference type="Pfam" id="PF03447"/>
    </source>
</evidence>
<comment type="pathway">
    <text evidence="2">Amino-acid biosynthesis; L-threonine biosynthesis; L-threonine from L-aspartate: step 3/5.</text>
</comment>
<evidence type="ECO:0000256" key="15">
    <source>
        <dbReference type="SAM" id="MobiDB-lite"/>
    </source>
</evidence>
<evidence type="ECO:0000256" key="4">
    <source>
        <dbReference type="ARBA" id="ARBA00006753"/>
    </source>
</evidence>
<proteinExistence type="inferred from homology"/>
<comment type="caution">
    <text evidence="18">The sequence shown here is derived from an EMBL/GenBank/DDBJ whole genome shotgun (WGS) entry which is preliminary data.</text>
</comment>
<evidence type="ECO:0000256" key="3">
    <source>
        <dbReference type="ARBA" id="ARBA00005062"/>
    </source>
</evidence>
<evidence type="ECO:0000256" key="13">
    <source>
        <dbReference type="PIRNR" id="PIRNR036497"/>
    </source>
</evidence>
<dbReference type="EC" id="1.1.1.3" evidence="5 13"/>
<sequence>MSAAAPGIRHVSADPRAASGESARVALLGTGTVGRAVLARLEALQRSPLSNRLSLVHVANSRVAASDRTGLGPTATASLLGVGDAASGASSTACASAGAAVASQPAARSTAAAPALVRRSTLDQLEAVLDGAATCIVIDATASEDVATRHARWLHQGVHVVTACKLGQGGPLARWQAIRDARVAAGTLYGDSATVGAGLPVLRALRELQAGGDRIHAIAGVLSGSLAWLFGQFDGLRPFSGFVREARAAGYTEPDPRDDLSGEDVRRKILILARAAGVPLDVDDVAVESLVPDELAHVPVADLDASLALLDTPLRTRFARAYRNGEKLRFIARLDTRTGRPRATVGLESLPADDPLAIGAGTDNRIAIWSDRYAEQPLVIQGPGAGAGVTAAALLDDALRIAQGNRVAG</sequence>
<evidence type="ECO:0000313" key="19">
    <source>
        <dbReference type="Proteomes" id="UP001589896"/>
    </source>
</evidence>
<evidence type="ECO:0000256" key="10">
    <source>
        <dbReference type="ARBA" id="ARBA00023167"/>
    </source>
</evidence>
<keyword evidence="6 13" id="KW-0028">Amino-acid biosynthesis</keyword>
<evidence type="ECO:0000259" key="16">
    <source>
        <dbReference type="Pfam" id="PF00742"/>
    </source>
</evidence>
<keyword evidence="19" id="KW-1185">Reference proteome</keyword>
<dbReference type="Gene3D" id="3.40.50.720">
    <property type="entry name" value="NAD(P)-binding Rossmann-like Domain"/>
    <property type="match status" value="1"/>
</dbReference>
<dbReference type="RefSeq" id="WP_386677013.1">
    <property type="nucleotide sequence ID" value="NZ_JBHLTG010000017.1"/>
</dbReference>
<evidence type="ECO:0000256" key="12">
    <source>
        <dbReference type="ARBA" id="ARBA00049031"/>
    </source>
</evidence>
<comment type="similarity">
    <text evidence="4 13 14">Belongs to the homoserine dehydrogenase family.</text>
</comment>